<keyword evidence="1" id="KW-0862">Zinc</keyword>
<evidence type="ECO:0000256" key="2">
    <source>
        <dbReference type="SAM" id="MobiDB-lite"/>
    </source>
</evidence>
<reference evidence="5" key="1">
    <citation type="journal article" date="2019" name="Int. J. Syst. Evol. Microbiol.">
        <title>The Global Catalogue of Microorganisms (GCM) 10K type strain sequencing project: providing services to taxonomists for standard genome sequencing and annotation.</title>
        <authorList>
            <consortium name="The Broad Institute Genomics Platform"/>
            <consortium name="The Broad Institute Genome Sequencing Center for Infectious Disease"/>
            <person name="Wu L."/>
            <person name="Ma J."/>
        </authorList>
    </citation>
    <scope>NUCLEOTIDE SEQUENCE [LARGE SCALE GENOMIC DNA]</scope>
    <source>
        <strain evidence="5">KCTC 52168</strain>
    </source>
</reference>
<comment type="caution">
    <text evidence="4">The sequence shown here is derived from an EMBL/GenBank/DDBJ whole genome shotgun (WGS) entry which is preliminary data.</text>
</comment>
<dbReference type="EMBL" id="JBHRTI010000004">
    <property type="protein sequence ID" value="MFC3148367.1"/>
    <property type="molecule type" value="Genomic_DNA"/>
</dbReference>
<sequence>MSSVVDQLSALLARFDDESYVALANRGLVRRARKELEQQKVEIIEQGAAELVVSFGAQRIRFDHRGPAHAHCDCPASGICQHILAAAMGLQQALQPPAEQVGPSQESADDAIGPLRAALLDLSAAELVRHAGKAGYRWAWQYVQDLEPEHALSVSGEQYLVLAFQRPRLTLRYMGGGLDALIADADLAQIEKYRVAAVLAFQRAHGRALTPPDPTVRQRTQSLDLGKDHALPETRDSNLEESRARLRASLRKIFTESVELGLAHLSRGIHERYSTLAVWAQGAEYHRLALMTRRIADHVELLLERAGGADELRLFDEISIALALVCALDSAAAQGAMPTKWVGRARSRYEASTSLELYGLGAHAWRSPAGYVGLTMIFWSPDEQAFMSCTDARPENQRGFNPVARYKAAGPWTGLGAPAQTTGRRVSLIGAQTNDTGRLSASDSTSVSVLPLDPETLVQHLKPWSSWADMLSARSEHRVSLLSEPDPMKDWVALQPAKFGDARFDDARQVLVWPLLDSARRTLSAEISFNEYTRHAIERVERLAPSDLVPGTLVIARLRPSSQGGVAAEPLSLVRPAATESPVDALHFDDAPKQGMAASVVERLKRWIPTRDVTTHMPELVPSAHRGLLDLRHELQRSAERGLASEQAQSALSALMPYADRLADSGLTAFRAALGQDVAIGELLLRANYLCLQYERLMQGDNAA</sequence>
<accession>A0ABV7H3Z6</accession>
<evidence type="ECO:0000259" key="3">
    <source>
        <dbReference type="PROSITE" id="PS50966"/>
    </source>
</evidence>
<dbReference type="RefSeq" id="WP_377304222.1">
    <property type="nucleotide sequence ID" value="NZ_CP180191.1"/>
</dbReference>
<dbReference type="PROSITE" id="PS50966">
    <property type="entry name" value="ZF_SWIM"/>
    <property type="match status" value="1"/>
</dbReference>
<feature type="region of interest" description="Disordered" evidence="2">
    <location>
        <begin position="209"/>
        <end position="238"/>
    </location>
</feature>
<evidence type="ECO:0000313" key="4">
    <source>
        <dbReference type="EMBL" id="MFC3148367.1"/>
    </source>
</evidence>
<feature type="compositionally biased region" description="Basic and acidic residues" evidence="2">
    <location>
        <begin position="225"/>
        <end position="238"/>
    </location>
</feature>
<keyword evidence="5" id="KW-1185">Reference proteome</keyword>
<keyword evidence="1" id="KW-0479">Metal-binding</keyword>
<dbReference type="InterPro" id="IPR007527">
    <property type="entry name" value="Znf_SWIM"/>
</dbReference>
<proteinExistence type="predicted"/>
<protein>
    <recommendedName>
        <fullName evidence="3">SWIM-type domain-containing protein</fullName>
    </recommendedName>
</protein>
<name>A0ABV7H3Z6_9BURK</name>
<evidence type="ECO:0000313" key="5">
    <source>
        <dbReference type="Proteomes" id="UP001595556"/>
    </source>
</evidence>
<dbReference type="Proteomes" id="UP001595556">
    <property type="component" value="Unassembled WGS sequence"/>
</dbReference>
<keyword evidence="1" id="KW-0863">Zinc-finger</keyword>
<evidence type="ECO:0000256" key="1">
    <source>
        <dbReference type="PROSITE-ProRule" id="PRU00325"/>
    </source>
</evidence>
<organism evidence="4 5">
    <name type="scientific">Piscinibacterium candidicorallinum</name>
    <dbReference type="NCBI Taxonomy" id="1793872"/>
    <lineage>
        <taxon>Bacteria</taxon>
        <taxon>Pseudomonadati</taxon>
        <taxon>Pseudomonadota</taxon>
        <taxon>Betaproteobacteria</taxon>
        <taxon>Burkholderiales</taxon>
        <taxon>Piscinibacterium</taxon>
    </lineage>
</organism>
<gene>
    <name evidence="4" type="ORF">ACFOEN_12120</name>
</gene>
<feature type="domain" description="SWIM-type" evidence="3">
    <location>
        <begin position="58"/>
        <end position="91"/>
    </location>
</feature>